<sequence length="153" mass="15514">NTLKRRVKFVLLVNSGGSVVLISTPLSAPCQVMSYLQRFCQGSSLRHAAAAWRAGSAQLQAARVAMAASQRFNAAPPAYVAAPNSVPSFATSPSIPLSFAASGVQSTAGVAAAGTSGAVEGSDSGEAGNSMSGASHTGSLSGSKSLRKRRKRF</sequence>
<accession>A0ABQ5SEC6</accession>
<organism evidence="2 3">
    <name type="scientific">Volvox africanus</name>
    <dbReference type="NCBI Taxonomy" id="51714"/>
    <lineage>
        <taxon>Eukaryota</taxon>
        <taxon>Viridiplantae</taxon>
        <taxon>Chlorophyta</taxon>
        <taxon>core chlorophytes</taxon>
        <taxon>Chlorophyceae</taxon>
        <taxon>CS clade</taxon>
        <taxon>Chlamydomonadales</taxon>
        <taxon>Volvocaceae</taxon>
        <taxon>Volvox</taxon>
    </lineage>
</organism>
<reference evidence="2 3" key="1">
    <citation type="journal article" date="2023" name="IScience">
        <title>Expanded male sex-determining region conserved during the evolution of homothallism in the green alga Volvox.</title>
        <authorList>
            <person name="Yamamoto K."/>
            <person name="Matsuzaki R."/>
            <person name="Mahakham W."/>
            <person name="Heman W."/>
            <person name="Sekimoto H."/>
            <person name="Kawachi M."/>
            <person name="Minakuchi Y."/>
            <person name="Toyoda A."/>
            <person name="Nozaki H."/>
        </authorList>
    </citation>
    <scope>NUCLEOTIDE SEQUENCE [LARGE SCALE GENOMIC DNA]</scope>
    <source>
        <strain evidence="2 3">NIES-4468</strain>
    </source>
</reference>
<comment type="caution">
    <text evidence="2">The sequence shown here is derived from an EMBL/GenBank/DDBJ whole genome shotgun (WGS) entry which is preliminary data.</text>
</comment>
<gene>
    <name evidence="2" type="ORF">VaNZ11_012653</name>
</gene>
<feature type="non-terminal residue" evidence="2">
    <location>
        <position position="1"/>
    </location>
</feature>
<dbReference type="EMBL" id="BSDZ01000079">
    <property type="protein sequence ID" value="GLI68292.1"/>
    <property type="molecule type" value="Genomic_DNA"/>
</dbReference>
<feature type="compositionally biased region" description="Polar residues" evidence="1">
    <location>
        <begin position="127"/>
        <end position="137"/>
    </location>
</feature>
<protein>
    <submittedName>
        <fullName evidence="2">Uncharacterized protein</fullName>
    </submittedName>
</protein>
<name>A0ABQ5SEC6_9CHLO</name>
<keyword evidence="3" id="KW-1185">Reference proteome</keyword>
<feature type="region of interest" description="Disordered" evidence="1">
    <location>
        <begin position="115"/>
        <end position="153"/>
    </location>
</feature>
<evidence type="ECO:0000313" key="2">
    <source>
        <dbReference type="EMBL" id="GLI68292.1"/>
    </source>
</evidence>
<evidence type="ECO:0000256" key="1">
    <source>
        <dbReference type="SAM" id="MobiDB-lite"/>
    </source>
</evidence>
<proteinExistence type="predicted"/>
<evidence type="ECO:0000313" key="3">
    <source>
        <dbReference type="Proteomes" id="UP001165090"/>
    </source>
</evidence>
<dbReference type="Proteomes" id="UP001165090">
    <property type="component" value="Unassembled WGS sequence"/>
</dbReference>